<dbReference type="EMBL" id="JAPDRP010000011">
    <property type="protein sequence ID" value="KAJ9643560.1"/>
    <property type="molecule type" value="Genomic_DNA"/>
</dbReference>
<reference evidence="1" key="1">
    <citation type="submission" date="2022-10" db="EMBL/GenBank/DDBJ databases">
        <title>Culturing micro-colonial fungi from biological soil crusts in the Mojave desert and describing Neophaeococcomyces mojavensis, and introducing the new genera and species Taxawa tesnikishii.</title>
        <authorList>
            <person name="Kurbessoian T."/>
            <person name="Stajich J.E."/>
        </authorList>
    </citation>
    <scope>NUCLEOTIDE SEQUENCE</scope>
    <source>
        <strain evidence="1">JES_115</strain>
    </source>
</reference>
<dbReference type="Proteomes" id="UP001172680">
    <property type="component" value="Unassembled WGS sequence"/>
</dbReference>
<name>A0ACC2Z7C5_9PEZI</name>
<keyword evidence="2" id="KW-1185">Reference proteome</keyword>
<comment type="caution">
    <text evidence="1">The sequence shown here is derived from an EMBL/GenBank/DDBJ whole genome shotgun (WGS) entry which is preliminary data.</text>
</comment>
<accession>A0ACC2Z7C5</accession>
<gene>
    <name evidence="1" type="ORF">H2199_004239</name>
</gene>
<organism evidence="1 2">
    <name type="scientific">Coniosporium tulheliwenetii</name>
    <dbReference type="NCBI Taxonomy" id="3383036"/>
    <lineage>
        <taxon>Eukaryota</taxon>
        <taxon>Fungi</taxon>
        <taxon>Dikarya</taxon>
        <taxon>Ascomycota</taxon>
        <taxon>Pezizomycotina</taxon>
        <taxon>Dothideomycetes</taxon>
        <taxon>Dothideomycetes incertae sedis</taxon>
        <taxon>Coniosporium</taxon>
    </lineage>
</organism>
<proteinExistence type="predicted"/>
<evidence type="ECO:0000313" key="2">
    <source>
        <dbReference type="Proteomes" id="UP001172680"/>
    </source>
</evidence>
<sequence length="595" mass="65048">MAEHTDPTLEPTGPYFQTSGPDYQNGTLGGQYEHGFDLSKSLEPAANMYADADYALQQLDAQVDCSAEGGSDHIGDPMQAASNADGHMQGEEHIQEISADTWTASRGKSRAVRPRGSKRRRTNAPQGADEEHGDPQDTATSRSARPTKRTTRSAAAKSTPDASVTTTPPQVQPNHPSIPTTFPQHLANAVHTGKISAASAIALYRPENKDLKTRCTRLPMAKLFGAFQVPPEEFLELHAAAKQYMLDPAYPERRDCIGERAKGETQVGKVKLANFVKDFLEKDGIGERFFGENAVVATPVPREGAGGGEEDGGDGGSQQRKIWPRDAKDIITILTPLLRRMVTNERQRLYALEQRVAKNKDPASTTGDGQQHQDEPPEDSDPTTITPIPAEQAIAKDPQRAYRPSAENVLYILITKRNFKLLPRIDIPAQQSYHPISFQALYDLIEHQVRTALGYPTERSRSSSAHSIPTVPNGGNDGLRATAEAGERALSAELADGQVQSRRGSDQPSLTSDYQLSVEQPHTPMTEPLAPHPPNGYVTEQPQAQPLPPPKFEIRAHTPHGLVLVRSAQAWEEVKVEAAQAIWMEGTLRVIVRVE</sequence>
<protein>
    <submittedName>
        <fullName evidence="1">Uncharacterized protein</fullName>
    </submittedName>
</protein>
<evidence type="ECO:0000313" key="1">
    <source>
        <dbReference type="EMBL" id="KAJ9643560.1"/>
    </source>
</evidence>